<sequence>MNIDVENLTNNWKRFTLSNDNGMIVQLLNYGGIITKLLVPDKHGKRENVVLGYKDIQDYKDDPNFFGAIIGRVAGRVAGSTFQIENYSIELEENEGVNHLHGGRNGFHKVIWDTESFQSHHQVGISLTYRSPDGEGNYPGNLKTTITYTLTNKNQFIIDYAAETDKETPVTLTNHSYFNLSGNLRESIHNHFVTIDSSKILELAEDLIPTGKMLNVEHSAFDFRQERRIGDGLNDDSSQNKMVGNGYDHYFIFDNRTKEAVTVKEPISGRVLTMETNQPGMVMYTANNLANTHALTDRSSEKYMGICFETQGTPASLHHDNLPSILLRPNELYQKQTVFTFTTDHT</sequence>
<dbReference type="SUPFAM" id="SSF74650">
    <property type="entry name" value="Galactose mutarotase-like"/>
    <property type="match status" value="1"/>
</dbReference>
<keyword evidence="7" id="KW-1185">Reference proteome</keyword>
<comment type="similarity">
    <text evidence="2 5">Belongs to the aldose epimerase family.</text>
</comment>
<dbReference type="InterPro" id="IPR014718">
    <property type="entry name" value="GH-type_carb-bd"/>
</dbReference>
<proteinExistence type="inferred from homology"/>
<evidence type="ECO:0000256" key="3">
    <source>
        <dbReference type="ARBA" id="ARBA00023235"/>
    </source>
</evidence>
<dbReference type="EMBL" id="JBDIML010000009">
    <property type="protein sequence ID" value="MEN2769012.1"/>
    <property type="molecule type" value="Genomic_DNA"/>
</dbReference>
<organism evidence="6 7">
    <name type="scientific">Ornithinibacillus xuwenensis</name>
    <dbReference type="NCBI Taxonomy" id="3144668"/>
    <lineage>
        <taxon>Bacteria</taxon>
        <taxon>Bacillati</taxon>
        <taxon>Bacillota</taxon>
        <taxon>Bacilli</taxon>
        <taxon>Bacillales</taxon>
        <taxon>Bacillaceae</taxon>
        <taxon>Ornithinibacillus</taxon>
    </lineage>
</organism>
<keyword evidence="3 5" id="KW-0413">Isomerase</keyword>
<dbReference type="EC" id="5.1.3.3" evidence="5"/>
<comment type="pathway">
    <text evidence="1 5">Carbohydrate metabolism; hexose metabolism.</text>
</comment>
<dbReference type="CDD" id="cd09019">
    <property type="entry name" value="galactose_mutarotase_like"/>
    <property type="match status" value="1"/>
</dbReference>
<protein>
    <recommendedName>
        <fullName evidence="5">Aldose 1-epimerase</fullName>
        <ecNumber evidence="5">5.1.3.3</ecNumber>
    </recommendedName>
</protein>
<dbReference type="Gene3D" id="2.70.98.10">
    <property type="match status" value="1"/>
</dbReference>
<evidence type="ECO:0000256" key="5">
    <source>
        <dbReference type="PIRNR" id="PIRNR005096"/>
    </source>
</evidence>
<dbReference type="Pfam" id="PF01263">
    <property type="entry name" value="Aldose_epim"/>
    <property type="match status" value="1"/>
</dbReference>
<gene>
    <name evidence="6" type="ORF">ABC228_17705</name>
</gene>
<reference evidence="6 7" key="1">
    <citation type="submission" date="2024-05" db="EMBL/GenBank/DDBJ databases">
        <authorList>
            <person name="Haq I."/>
            <person name="Ullah Z."/>
            <person name="Ahmad R."/>
            <person name="Li M."/>
            <person name="Tong Y."/>
        </authorList>
    </citation>
    <scope>NUCLEOTIDE SEQUENCE [LARGE SCALE GENOMIC DNA]</scope>
    <source>
        <strain evidence="6 7">16A2E</strain>
    </source>
</reference>
<dbReference type="GO" id="GO:0016853">
    <property type="term" value="F:isomerase activity"/>
    <property type="evidence" value="ECO:0007669"/>
    <property type="project" value="UniProtKB-KW"/>
</dbReference>
<dbReference type="InterPro" id="IPR015443">
    <property type="entry name" value="Aldose_1-epimerase"/>
</dbReference>
<evidence type="ECO:0000313" key="6">
    <source>
        <dbReference type="EMBL" id="MEN2769012.1"/>
    </source>
</evidence>
<dbReference type="PIRSF" id="PIRSF005096">
    <property type="entry name" value="GALM"/>
    <property type="match status" value="1"/>
</dbReference>
<name>A0ABU9XL32_9BACI</name>
<dbReference type="NCBIfam" id="NF008277">
    <property type="entry name" value="PRK11055.1"/>
    <property type="match status" value="1"/>
</dbReference>
<dbReference type="InterPro" id="IPR047215">
    <property type="entry name" value="Galactose_mutarotase-like"/>
</dbReference>
<dbReference type="PANTHER" id="PTHR10091:SF0">
    <property type="entry name" value="GALACTOSE MUTAROTASE"/>
    <property type="match status" value="1"/>
</dbReference>
<comment type="caution">
    <text evidence="6">The sequence shown here is derived from an EMBL/GenBank/DDBJ whole genome shotgun (WGS) entry which is preliminary data.</text>
</comment>
<dbReference type="RefSeq" id="WP_345826511.1">
    <property type="nucleotide sequence ID" value="NZ_JBDIML010000009.1"/>
</dbReference>
<accession>A0ABU9XL32</accession>
<evidence type="ECO:0000256" key="4">
    <source>
        <dbReference type="ARBA" id="ARBA00023277"/>
    </source>
</evidence>
<evidence type="ECO:0000256" key="1">
    <source>
        <dbReference type="ARBA" id="ARBA00005028"/>
    </source>
</evidence>
<comment type="catalytic activity">
    <reaction evidence="5">
        <text>alpha-D-glucose = beta-D-glucose</text>
        <dbReference type="Rhea" id="RHEA:10264"/>
        <dbReference type="ChEBI" id="CHEBI:15903"/>
        <dbReference type="ChEBI" id="CHEBI:17925"/>
        <dbReference type="EC" id="5.1.3.3"/>
    </reaction>
</comment>
<dbReference type="InterPro" id="IPR011013">
    <property type="entry name" value="Gal_mutarotase_sf_dom"/>
</dbReference>
<evidence type="ECO:0000313" key="7">
    <source>
        <dbReference type="Proteomes" id="UP001444625"/>
    </source>
</evidence>
<dbReference type="InterPro" id="IPR008183">
    <property type="entry name" value="Aldose_1/G6P_1-epimerase"/>
</dbReference>
<keyword evidence="4 5" id="KW-0119">Carbohydrate metabolism</keyword>
<dbReference type="PANTHER" id="PTHR10091">
    <property type="entry name" value="ALDOSE-1-EPIMERASE"/>
    <property type="match status" value="1"/>
</dbReference>
<dbReference type="Proteomes" id="UP001444625">
    <property type="component" value="Unassembled WGS sequence"/>
</dbReference>
<evidence type="ECO:0000256" key="2">
    <source>
        <dbReference type="ARBA" id="ARBA00006206"/>
    </source>
</evidence>